<proteinExistence type="predicted"/>
<keyword evidence="1" id="KW-0732">Signal</keyword>
<organism evidence="2 3">
    <name type="scientific">Cinnamomum micranthum f. kanehirae</name>
    <dbReference type="NCBI Taxonomy" id="337451"/>
    <lineage>
        <taxon>Eukaryota</taxon>
        <taxon>Viridiplantae</taxon>
        <taxon>Streptophyta</taxon>
        <taxon>Embryophyta</taxon>
        <taxon>Tracheophyta</taxon>
        <taxon>Spermatophyta</taxon>
        <taxon>Magnoliopsida</taxon>
        <taxon>Magnoliidae</taxon>
        <taxon>Laurales</taxon>
        <taxon>Lauraceae</taxon>
        <taxon>Cinnamomum</taxon>
    </lineage>
</organism>
<name>A0A443N4J3_9MAGN</name>
<accession>A0A443N4J3</accession>
<dbReference type="AlphaFoldDB" id="A0A443N4J3"/>
<protein>
    <recommendedName>
        <fullName evidence="4">Secreted protein</fullName>
    </recommendedName>
</protein>
<feature type="chain" id="PRO_5019054922" description="Secreted protein" evidence="1">
    <location>
        <begin position="34"/>
        <end position="84"/>
    </location>
</feature>
<feature type="signal peptide" evidence="1">
    <location>
        <begin position="1"/>
        <end position="33"/>
    </location>
</feature>
<dbReference type="EMBL" id="QPKB01000001">
    <property type="protein sequence ID" value="RWR73433.1"/>
    <property type="molecule type" value="Genomic_DNA"/>
</dbReference>
<gene>
    <name evidence="2" type="ORF">CKAN_00171100</name>
</gene>
<evidence type="ECO:0000313" key="3">
    <source>
        <dbReference type="Proteomes" id="UP000283530"/>
    </source>
</evidence>
<dbReference type="Proteomes" id="UP000283530">
    <property type="component" value="Unassembled WGS sequence"/>
</dbReference>
<evidence type="ECO:0008006" key="4">
    <source>
        <dbReference type="Google" id="ProtNLM"/>
    </source>
</evidence>
<comment type="caution">
    <text evidence="2">The sequence shown here is derived from an EMBL/GenBank/DDBJ whole genome shotgun (WGS) entry which is preliminary data.</text>
</comment>
<evidence type="ECO:0000313" key="2">
    <source>
        <dbReference type="EMBL" id="RWR73433.1"/>
    </source>
</evidence>
<keyword evidence="3" id="KW-1185">Reference proteome</keyword>
<evidence type="ECO:0000256" key="1">
    <source>
        <dbReference type="SAM" id="SignalP"/>
    </source>
</evidence>
<reference evidence="2 3" key="1">
    <citation type="journal article" date="2019" name="Nat. Plants">
        <title>Stout camphor tree genome fills gaps in understanding of flowering plant genome evolution.</title>
        <authorList>
            <person name="Chaw S.M."/>
            <person name="Liu Y.C."/>
            <person name="Wu Y.W."/>
            <person name="Wang H.Y."/>
            <person name="Lin C.I."/>
            <person name="Wu C.S."/>
            <person name="Ke H.M."/>
            <person name="Chang L.Y."/>
            <person name="Hsu C.Y."/>
            <person name="Yang H.T."/>
            <person name="Sudianto E."/>
            <person name="Hsu M.H."/>
            <person name="Wu K.P."/>
            <person name="Wang L.N."/>
            <person name="Leebens-Mack J.H."/>
            <person name="Tsai I.J."/>
        </authorList>
    </citation>
    <scope>NUCLEOTIDE SEQUENCE [LARGE SCALE GENOMIC DNA]</scope>
    <source>
        <strain evidence="3">cv. Chaw 1501</strain>
        <tissue evidence="2">Young leaves</tissue>
    </source>
</reference>
<sequence length="84" mass="9314">MPVIFLSLLLPSLINLLLLQLHGIGVFVRPSGAGVFATNVDSFFSSSSTLFISFFHLLDRSRRPSENTRLGSILMEEMANNQQC</sequence>